<feature type="region of interest" description="Disordered" evidence="3">
    <location>
        <begin position="572"/>
        <end position="639"/>
    </location>
</feature>
<keyword evidence="2" id="KW-0863">Zinc-finger</keyword>
<feature type="compositionally biased region" description="Basic and acidic residues" evidence="3">
    <location>
        <begin position="164"/>
        <end position="178"/>
    </location>
</feature>
<dbReference type="GO" id="GO:0008270">
    <property type="term" value="F:zinc ion binding"/>
    <property type="evidence" value="ECO:0007669"/>
    <property type="project" value="UniProtKB-KW"/>
</dbReference>
<dbReference type="STRING" id="1137138.A0A067N804"/>
<proteinExistence type="predicted"/>
<dbReference type="GO" id="GO:0006397">
    <property type="term" value="P:mRNA processing"/>
    <property type="evidence" value="ECO:0007669"/>
    <property type="project" value="UniProtKB-KW"/>
</dbReference>
<dbReference type="InterPro" id="IPR005162">
    <property type="entry name" value="Retrotrans_gag_dom"/>
</dbReference>
<protein>
    <recommendedName>
        <fullName evidence="4">CCHC-type domain-containing protein</fullName>
    </recommendedName>
</protein>
<organism evidence="5 6">
    <name type="scientific">Pleurotus ostreatus (strain PC15)</name>
    <name type="common">Oyster mushroom</name>
    <dbReference type="NCBI Taxonomy" id="1137138"/>
    <lineage>
        <taxon>Eukaryota</taxon>
        <taxon>Fungi</taxon>
        <taxon>Dikarya</taxon>
        <taxon>Basidiomycota</taxon>
        <taxon>Agaricomycotina</taxon>
        <taxon>Agaricomycetes</taxon>
        <taxon>Agaricomycetidae</taxon>
        <taxon>Agaricales</taxon>
        <taxon>Pleurotineae</taxon>
        <taxon>Pleurotaceae</taxon>
        <taxon>Pleurotus</taxon>
    </lineage>
</organism>
<keyword evidence="2" id="KW-0862">Zinc</keyword>
<feature type="domain" description="CCHC-type" evidence="4">
    <location>
        <begin position="651"/>
        <end position="667"/>
    </location>
</feature>
<accession>A0A067N804</accession>
<feature type="compositionally biased region" description="Low complexity" evidence="3">
    <location>
        <begin position="335"/>
        <end position="346"/>
    </location>
</feature>
<evidence type="ECO:0000256" key="2">
    <source>
        <dbReference type="PROSITE-ProRule" id="PRU00047"/>
    </source>
</evidence>
<dbReference type="HOGENOM" id="CLU_366849_0_0_1"/>
<name>A0A067N804_PLEO1</name>
<dbReference type="PROSITE" id="PS50158">
    <property type="entry name" value="ZF_CCHC"/>
    <property type="match status" value="1"/>
</dbReference>
<dbReference type="SUPFAM" id="SSF57756">
    <property type="entry name" value="Retrovirus zinc finger-like domains"/>
    <property type="match status" value="1"/>
</dbReference>
<dbReference type="OrthoDB" id="3205788at2759"/>
<dbReference type="InterPro" id="IPR001878">
    <property type="entry name" value="Znf_CCHC"/>
</dbReference>
<feature type="compositionally biased region" description="Basic residues" evidence="3">
    <location>
        <begin position="368"/>
        <end position="397"/>
    </location>
</feature>
<dbReference type="VEuPathDB" id="FungiDB:PLEOSDRAFT_1114290"/>
<evidence type="ECO:0000256" key="3">
    <source>
        <dbReference type="SAM" id="MobiDB-lite"/>
    </source>
</evidence>
<evidence type="ECO:0000259" key="4">
    <source>
        <dbReference type="PROSITE" id="PS50158"/>
    </source>
</evidence>
<reference evidence="6" key="1">
    <citation type="journal article" date="2014" name="Proc. Natl. Acad. Sci. U.S.A.">
        <title>Extensive sampling of basidiomycete genomes demonstrates inadequacy of the white-rot/brown-rot paradigm for wood decay fungi.</title>
        <authorList>
            <person name="Riley R."/>
            <person name="Salamov A.A."/>
            <person name="Brown D.W."/>
            <person name="Nagy L.G."/>
            <person name="Floudas D."/>
            <person name="Held B.W."/>
            <person name="Levasseur A."/>
            <person name="Lombard V."/>
            <person name="Morin E."/>
            <person name="Otillar R."/>
            <person name="Lindquist E.A."/>
            <person name="Sun H."/>
            <person name="LaButti K.M."/>
            <person name="Schmutz J."/>
            <person name="Jabbour D."/>
            <person name="Luo H."/>
            <person name="Baker S.E."/>
            <person name="Pisabarro A.G."/>
            <person name="Walton J.D."/>
            <person name="Blanchette R.A."/>
            <person name="Henrissat B."/>
            <person name="Martin F."/>
            <person name="Cullen D."/>
            <person name="Hibbett D.S."/>
            <person name="Grigoriev I.V."/>
        </authorList>
    </citation>
    <scope>NUCLEOTIDE SEQUENCE [LARGE SCALE GENOMIC DNA]</scope>
    <source>
        <strain evidence="6">PC15</strain>
    </source>
</reference>
<dbReference type="Proteomes" id="UP000027073">
    <property type="component" value="Unassembled WGS sequence"/>
</dbReference>
<feature type="compositionally biased region" description="Polar residues" evidence="3">
    <location>
        <begin position="28"/>
        <end position="41"/>
    </location>
</feature>
<dbReference type="Pfam" id="PF03732">
    <property type="entry name" value="Retrotrans_gag"/>
    <property type="match status" value="1"/>
</dbReference>
<gene>
    <name evidence="5" type="ORF">PLEOSDRAFT_1114290</name>
</gene>
<feature type="region of interest" description="Disordered" evidence="3">
    <location>
        <begin position="334"/>
        <end position="405"/>
    </location>
</feature>
<keyword evidence="2" id="KW-0479">Metal-binding</keyword>
<dbReference type="InParanoid" id="A0A067N804"/>
<evidence type="ECO:0000256" key="1">
    <source>
        <dbReference type="ARBA" id="ARBA00022664"/>
    </source>
</evidence>
<dbReference type="InterPro" id="IPR036875">
    <property type="entry name" value="Znf_CCHC_sf"/>
</dbReference>
<dbReference type="EMBL" id="KL198013">
    <property type="protein sequence ID" value="KDQ23105.1"/>
    <property type="molecule type" value="Genomic_DNA"/>
</dbReference>
<sequence>MSRSMHLRSRGPVQDTSPTVPGHLAESSPLSLIPTNRSSVSDTEEIGQESPIPRLRALSYSEVVAGPARARLQSPRVDSSDHSVDAAQDAIESVSEGPKGNSDPDPAISRMDKGQSEGRSTPGADTVDAHLTKVQVEAIRAAEDKLSAEQRDVLARRNKALTIKERVPEHESRDKGKGADPANWGEFHSDDEIQDVELQKKVMKSYQDLKRGAHTKDIGGAGPSNSQAAYTGKVPPTEHQTVDITKVDPKIERGPSLDQLKLQSLVDEVERLKGELANKPFLRTKKGKSKKSSKARADSSASEIESGEDRNNDVLPIRQVAENSALGKFFAQVRARSNAPSDPSDSSSDDDSSHHSDSSGRSSSNGGRRNKQRPKGRHSRPSRSHSASRRRAKRRKAVRESKIKPVQPKAYNGEAYLPDFHRFMMEVVAYLEDGQVPRVNEVRTALRFLEGRAHVFASQVILFDIENWTLDRLFTELFNHFFPSDFHERQRMRLNRCYQNDRSVKEYAAELAEIYMAIGTNDKQDKVVRLWQGFRKSLKSKLWENGFTGLRCSWEHMVQQAETYEVAASIAGNGERPHEKRQSSAKPDGGRNEHTNGGFLSRKGHSMPQSNGGSSKGSRRDFKPSNGDAKPKSNKFNLSKQEMNDLRAAKKCFLCKEAGHVACQCPRVNSVTSSAGGRRPPGVRSNNVEISFENAEDLRTSIEDDNTLHTIEIGMINVSSQLVEAVVEWRGRDEVKTISRVMTHSAREDEGMEASESGIA</sequence>
<evidence type="ECO:0000313" key="6">
    <source>
        <dbReference type="Proteomes" id="UP000027073"/>
    </source>
</evidence>
<feature type="region of interest" description="Disordered" evidence="3">
    <location>
        <begin position="273"/>
        <end position="317"/>
    </location>
</feature>
<feature type="compositionally biased region" description="Basic residues" evidence="3">
    <location>
        <begin position="282"/>
        <end position="294"/>
    </location>
</feature>
<feature type="region of interest" description="Disordered" evidence="3">
    <location>
        <begin position="1"/>
        <end position="56"/>
    </location>
</feature>
<feature type="region of interest" description="Disordered" evidence="3">
    <location>
        <begin position="71"/>
        <end position="129"/>
    </location>
</feature>
<feature type="compositionally biased region" description="Basic and acidic residues" evidence="3">
    <location>
        <begin position="575"/>
        <end position="594"/>
    </location>
</feature>
<feature type="region of interest" description="Disordered" evidence="3">
    <location>
        <begin position="164"/>
        <end position="192"/>
    </location>
</feature>
<feature type="region of interest" description="Disordered" evidence="3">
    <location>
        <begin position="213"/>
        <end position="241"/>
    </location>
</feature>
<evidence type="ECO:0000313" key="5">
    <source>
        <dbReference type="EMBL" id="KDQ23105.1"/>
    </source>
</evidence>
<dbReference type="AlphaFoldDB" id="A0A067N804"/>
<keyword evidence="1" id="KW-0507">mRNA processing</keyword>
<dbReference type="GO" id="GO:0003676">
    <property type="term" value="F:nucleic acid binding"/>
    <property type="evidence" value="ECO:0007669"/>
    <property type="project" value="InterPro"/>
</dbReference>